<organism evidence="2 3">
    <name type="scientific">Liparis tanakae</name>
    <name type="common">Tanaka's snailfish</name>
    <dbReference type="NCBI Taxonomy" id="230148"/>
    <lineage>
        <taxon>Eukaryota</taxon>
        <taxon>Metazoa</taxon>
        <taxon>Chordata</taxon>
        <taxon>Craniata</taxon>
        <taxon>Vertebrata</taxon>
        <taxon>Euteleostomi</taxon>
        <taxon>Actinopterygii</taxon>
        <taxon>Neopterygii</taxon>
        <taxon>Teleostei</taxon>
        <taxon>Neoteleostei</taxon>
        <taxon>Acanthomorphata</taxon>
        <taxon>Eupercaria</taxon>
        <taxon>Perciformes</taxon>
        <taxon>Cottioidei</taxon>
        <taxon>Cottales</taxon>
        <taxon>Liparidae</taxon>
        <taxon>Liparis</taxon>
    </lineage>
</organism>
<comment type="caution">
    <text evidence="2">The sequence shown here is derived from an EMBL/GenBank/DDBJ whole genome shotgun (WGS) entry which is preliminary data.</text>
</comment>
<feature type="region of interest" description="Disordered" evidence="1">
    <location>
        <begin position="93"/>
        <end position="119"/>
    </location>
</feature>
<protein>
    <submittedName>
        <fullName evidence="2">Uncharacterized protein</fullName>
    </submittedName>
</protein>
<proteinExistence type="predicted"/>
<evidence type="ECO:0000313" key="3">
    <source>
        <dbReference type="Proteomes" id="UP000314294"/>
    </source>
</evidence>
<dbReference type="EMBL" id="SRLO01001359">
    <property type="protein sequence ID" value="TNN38586.1"/>
    <property type="molecule type" value="Genomic_DNA"/>
</dbReference>
<accession>A0A4Z2FBF9</accession>
<evidence type="ECO:0000313" key="2">
    <source>
        <dbReference type="EMBL" id="TNN38586.1"/>
    </source>
</evidence>
<keyword evidence="3" id="KW-1185">Reference proteome</keyword>
<reference evidence="2 3" key="1">
    <citation type="submission" date="2019-03" db="EMBL/GenBank/DDBJ databases">
        <title>First draft genome of Liparis tanakae, snailfish: a comprehensive survey of snailfish specific genes.</title>
        <authorList>
            <person name="Kim W."/>
            <person name="Song I."/>
            <person name="Jeong J.-H."/>
            <person name="Kim D."/>
            <person name="Kim S."/>
            <person name="Ryu S."/>
            <person name="Song J.Y."/>
            <person name="Lee S.K."/>
        </authorList>
    </citation>
    <scope>NUCLEOTIDE SEQUENCE [LARGE SCALE GENOMIC DNA]</scope>
    <source>
        <tissue evidence="2">Muscle</tissue>
    </source>
</reference>
<evidence type="ECO:0000256" key="1">
    <source>
        <dbReference type="SAM" id="MobiDB-lite"/>
    </source>
</evidence>
<gene>
    <name evidence="2" type="ORF">EYF80_051249</name>
</gene>
<dbReference type="AlphaFoldDB" id="A0A4Z2FBF9"/>
<sequence>MALLRLRPLPRLRPLLLSICLMEGGGLDGGGLDASSRQRDVADVRRPGARGRLVQQEALCTVGSTGGAAQLAAPPLLPEVVEHGHDVHCTWSTDTASSGRTPYPWQPEPAHTPSSPEGAAVQAGLDVALVLPAGVGRQVGFSFVQTPPLRRLLLLAELHPDLLTDDLLQAERRALLRGA</sequence>
<dbReference type="Proteomes" id="UP000314294">
    <property type="component" value="Unassembled WGS sequence"/>
</dbReference>
<name>A0A4Z2FBF9_9TELE</name>